<dbReference type="AlphaFoldDB" id="X1RRS1"/>
<accession>X1RRS1</accession>
<evidence type="ECO:0000259" key="1">
    <source>
        <dbReference type="PROSITE" id="PS50995"/>
    </source>
</evidence>
<dbReference type="InterPro" id="IPR000835">
    <property type="entry name" value="HTH_MarR-typ"/>
</dbReference>
<dbReference type="InterPro" id="IPR036388">
    <property type="entry name" value="WH-like_DNA-bd_sf"/>
</dbReference>
<dbReference type="PANTHER" id="PTHR33164:SF43">
    <property type="entry name" value="HTH-TYPE TRANSCRIPTIONAL REPRESSOR YETL"/>
    <property type="match status" value="1"/>
</dbReference>
<dbReference type="InterPro" id="IPR039422">
    <property type="entry name" value="MarR/SlyA-like"/>
</dbReference>
<proteinExistence type="predicted"/>
<dbReference type="InterPro" id="IPR036390">
    <property type="entry name" value="WH_DNA-bd_sf"/>
</dbReference>
<sequence length="105" mass="12071">PSEIAEWTFRERHNITTLIDRMKRDGLVRVERNNRDKRFVSVSLTAKGRKVLKQAMPMAREIVNRVMLSISEGDAVPLEKSLRVLRQNAHDGLEHLAKCAQPQPD</sequence>
<dbReference type="Gene3D" id="1.10.10.10">
    <property type="entry name" value="Winged helix-like DNA-binding domain superfamily/Winged helix DNA-binding domain"/>
    <property type="match status" value="1"/>
</dbReference>
<evidence type="ECO:0000313" key="2">
    <source>
        <dbReference type="EMBL" id="GAI83417.1"/>
    </source>
</evidence>
<dbReference type="PROSITE" id="PS50995">
    <property type="entry name" value="HTH_MARR_2"/>
    <property type="match status" value="1"/>
</dbReference>
<dbReference type="SUPFAM" id="SSF46785">
    <property type="entry name" value="Winged helix' DNA-binding domain"/>
    <property type="match status" value="1"/>
</dbReference>
<dbReference type="GO" id="GO:0003700">
    <property type="term" value="F:DNA-binding transcription factor activity"/>
    <property type="evidence" value="ECO:0007669"/>
    <property type="project" value="InterPro"/>
</dbReference>
<dbReference type="EMBL" id="BARW01013770">
    <property type="protein sequence ID" value="GAI83417.1"/>
    <property type="molecule type" value="Genomic_DNA"/>
</dbReference>
<feature type="non-terminal residue" evidence="2">
    <location>
        <position position="1"/>
    </location>
</feature>
<organism evidence="2">
    <name type="scientific">marine sediment metagenome</name>
    <dbReference type="NCBI Taxonomy" id="412755"/>
    <lineage>
        <taxon>unclassified sequences</taxon>
        <taxon>metagenomes</taxon>
        <taxon>ecological metagenomes</taxon>
    </lineage>
</organism>
<dbReference type="PANTHER" id="PTHR33164">
    <property type="entry name" value="TRANSCRIPTIONAL REGULATOR, MARR FAMILY"/>
    <property type="match status" value="1"/>
</dbReference>
<feature type="domain" description="HTH marR-type" evidence="1">
    <location>
        <begin position="1"/>
        <end position="87"/>
    </location>
</feature>
<protein>
    <recommendedName>
        <fullName evidence="1">HTH marR-type domain-containing protein</fullName>
    </recommendedName>
</protein>
<gene>
    <name evidence="2" type="ORF">S12H4_24982</name>
</gene>
<dbReference type="GO" id="GO:0006950">
    <property type="term" value="P:response to stress"/>
    <property type="evidence" value="ECO:0007669"/>
    <property type="project" value="TreeGrafter"/>
</dbReference>
<name>X1RRS1_9ZZZZ</name>
<reference evidence="2" key="1">
    <citation type="journal article" date="2014" name="Front. Microbiol.">
        <title>High frequency of phylogenetically diverse reductive dehalogenase-homologous genes in deep subseafloor sedimentary metagenomes.</title>
        <authorList>
            <person name="Kawai M."/>
            <person name="Futagami T."/>
            <person name="Toyoda A."/>
            <person name="Takaki Y."/>
            <person name="Nishi S."/>
            <person name="Hori S."/>
            <person name="Arai W."/>
            <person name="Tsubouchi T."/>
            <person name="Morono Y."/>
            <person name="Uchiyama I."/>
            <person name="Ito T."/>
            <person name="Fujiyama A."/>
            <person name="Inagaki F."/>
            <person name="Takami H."/>
        </authorList>
    </citation>
    <scope>NUCLEOTIDE SEQUENCE</scope>
    <source>
        <strain evidence="2">Expedition CK06-06</strain>
    </source>
</reference>
<comment type="caution">
    <text evidence="2">The sequence shown here is derived from an EMBL/GenBank/DDBJ whole genome shotgun (WGS) entry which is preliminary data.</text>
</comment>